<sequence length="200" mass="22320">MTHTGVLQIAVQILADAGHYKTLKRLRKESGDDTLRPENVPSNIRNFNFNALAAGLVAPIDKAIPDTQSTSEAKPDKTSNVVETEESNDNRTVATSVINDTKAKKAAKSNAVPKCDVVETPGRFKRIQDEVWLNRIEKDELKQNSYTMKNDEFSLKAAQELIQVKGKNFRTEKMKKKRASWKGSGEITTHVNSITFDDSD</sequence>
<proteinExistence type="predicted"/>
<reference evidence="3" key="1">
    <citation type="submission" date="2019-12" db="EMBL/GenBank/DDBJ databases">
        <title>Genome sequence of Babesia ovis.</title>
        <authorList>
            <person name="Yamagishi J."/>
            <person name="Sevinc F."/>
            <person name="Xuan X."/>
        </authorList>
    </citation>
    <scope>NUCLEOTIDE SEQUENCE</scope>
    <source>
        <strain evidence="3">Selcuk</strain>
    </source>
</reference>
<dbReference type="OrthoDB" id="5599646at2759"/>
<evidence type="ECO:0000313" key="4">
    <source>
        <dbReference type="Proteomes" id="UP001057455"/>
    </source>
</evidence>
<comment type="caution">
    <text evidence="3">The sequence shown here is derived from an EMBL/GenBank/DDBJ whole genome shotgun (WGS) entry which is preliminary data.</text>
</comment>
<protein>
    <recommendedName>
        <fullName evidence="2">Srp40 C-terminal domain-containing protein</fullName>
    </recommendedName>
</protein>
<dbReference type="Pfam" id="PF05022">
    <property type="entry name" value="SRP40_C"/>
    <property type="match status" value="1"/>
</dbReference>
<dbReference type="InterPro" id="IPR039191">
    <property type="entry name" value="Nopp140-like"/>
</dbReference>
<keyword evidence="4" id="KW-1185">Reference proteome</keyword>
<dbReference type="GO" id="GO:0005730">
    <property type="term" value="C:nucleolus"/>
    <property type="evidence" value="ECO:0007669"/>
    <property type="project" value="InterPro"/>
</dbReference>
<feature type="domain" description="Srp40 C-terminal" evidence="2">
    <location>
        <begin position="123"/>
        <end position="196"/>
    </location>
</feature>
<dbReference type="EMBL" id="BLIY01000003">
    <property type="protein sequence ID" value="GFE52796.1"/>
    <property type="molecule type" value="Genomic_DNA"/>
</dbReference>
<dbReference type="PANTHER" id="PTHR23216">
    <property type="entry name" value="NUCLEOLAR AND COILED-BODY PHOSPHOPROTEIN 1"/>
    <property type="match status" value="1"/>
</dbReference>
<evidence type="ECO:0000256" key="1">
    <source>
        <dbReference type="SAM" id="MobiDB-lite"/>
    </source>
</evidence>
<dbReference type="InterPro" id="IPR007718">
    <property type="entry name" value="Srp40_C"/>
</dbReference>
<evidence type="ECO:0000259" key="2">
    <source>
        <dbReference type="Pfam" id="PF05022"/>
    </source>
</evidence>
<accession>A0A9W5WTH4</accession>
<feature type="compositionally biased region" description="Polar residues" evidence="1">
    <location>
        <begin position="66"/>
        <end position="82"/>
    </location>
</feature>
<organism evidence="3 4">
    <name type="scientific">Babesia ovis</name>
    <dbReference type="NCBI Taxonomy" id="5869"/>
    <lineage>
        <taxon>Eukaryota</taxon>
        <taxon>Sar</taxon>
        <taxon>Alveolata</taxon>
        <taxon>Apicomplexa</taxon>
        <taxon>Aconoidasida</taxon>
        <taxon>Piroplasmida</taxon>
        <taxon>Babesiidae</taxon>
        <taxon>Babesia</taxon>
    </lineage>
</organism>
<dbReference type="Proteomes" id="UP001057455">
    <property type="component" value="Unassembled WGS sequence"/>
</dbReference>
<name>A0A9W5WTH4_BABOV</name>
<feature type="region of interest" description="Disordered" evidence="1">
    <location>
        <begin position="66"/>
        <end position="90"/>
    </location>
</feature>
<gene>
    <name evidence="3" type="ORF">BaOVIS_002000</name>
</gene>
<evidence type="ECO:0000313" key="3">
    <source>
        <dbReference type="EMBL" id="GFE52796.1"/>
    </source>
</evidence>
<dbReference type="AlphaFoldDB" id="A0A9W5WTH4"/>
<dbReference type="PANTHER" id="PTHR23216:SF1">
    <property type="entry name" value="NUCLEOLAR AND COILED-BODY PHOSPHOPROTEIN 1"/>
    <property type="match status" value="1"/>
</dbReference>